<evidence type="ECO:0000313" key="2">
    <source>
        <dbReference type="Proteomes" id="UP001371218"/>
    </source>
</evidence>
<proteinExistence type="predicted"/>
<dbReference type="EMBL" id="JBBUTG010000026">
    <property type="protein sequence ID" value="MEK8034230.1"/>
    <property type="molecule type" value="Genomic_DNA"/>
</dbReference>
<keyword evidence="2" id="KW-1185">Reference proteome</keyword>
<sequence>MDYVARYTQGNNSNTIDLALDATSDKEAEAELRKIVEAGFRNETHAHVELSDGRIYGAANKFGSAQGRYI</sequence>
<gene>
    <name evidence="1" type="ORF">AACH06_25670</name>
</gene>
<protein>
    <submittedName>
        <fullName evidence="1">Uncharacterized protein</fullName>
    </submittedName>
</protein>
<reference evidence="1 2" key="1">
    <citation type="submission" date="2024-04" db="EMBL/GenBank/DDBJ databases">
        <title>Novel species of the genus Ideonella isolated from streams.</title>
        <authorList>
            <person name="Lu H."/>
        </authorList>
    </citation>
    <scope>NUCLEOTIDE SEQUENCE [LARGE SCALE GENOMIC DNA]</scope>
    <source>
        <strain evidence="1 2">DXS29W</strain>
    </source>
</reference>
<accession>A0ABU9BZE5</accession>
<organism evidence="1 2">
    <name type="scientific">Ideonella lacteola</name>
    <dbReference type="NCBI Taxonomy" id="2984193"/>
    <lineage>
        <taxon>Bacteria</taxon>
        <taxon>Pseudomonadati</taxon>
        <taxon>Pseudomonadota</taxon>
        <taxon>Betaproteobacteria</taxon>
        <taxon>Burkholderiales</taxon>
        <taxon>Sphaerotilaceae</taxon>
        <taxon>Ideonella</taxon>
    </lineage>
</organism>
<name>A0ABU9BZE5_9BURK</name>
<dbReference type="RefSeq" id="WP_341428658.1">
    <property type="nucleotide sequence ID" value="NZ_JBBUTG010000026.1"/>
</dbReference>
<comment type="caution">
    <text evidence="1">The sequence shown here is derived from an EMBL/GenBank/DDBJ whole genome shotgun (WGS) entry which is preliminary data.</text>
</comment>
<evidence type="ECO:0000313" key="1">
    <source>
        <dbReference type="EMBL" id="MEK8034230.1"/>
    </source>
</evidence>
<dbReference type="Proteomes" id="UP001371218">
    <property type="component" value="Unassembled WGS sequence"/>
</dbReference>